<dbReference type="GO" id="GO:0003964">
    <property type="term" value="F:RNA-directed DNA polymerase activity"/>
    <property type="evidence" value="ECO:0007669"/>
    <property type="project" value="UniProtKB-KW"/>
</dbReference>
<organism evidence="2 3">
    <name type="scientific">Cajanus cajan</name>
    <name type="common">Pigeon pea</name>
    <name type="synonym">Cajanus indicus</name>
    <dbReference type="NCBI Taxonomy" id="3821"/>
    <lineage>
        <taxon>Eukaryota</taxon>
        <taxon>Viridiplantae</taxon>
        <taxon>Streptophyta</taxon>
        <taxon>Embryophyta</taxon>
        <taxon>Tracheophyta</taxon>
        <taxon>Spermatophyta</taxon>
        <taxon>Magnoliopsida</taxon>
        <taxon>eudicotyledons</taxon>
        <taxon>Gunneridae</taxon>
        <taxon>Pentapetalae</taxon>
        <taxon>rosids</taxon>
        <taxon>fabids</taxon>
        <taxon>Fabales</taxon>
        <taxon>Fabaceae</taxon>
        <taxon>Papilionoideae</taxon>
        <taxon>50 kb inversion clade</taxon>
        <taxon>NPAAA clade</taxon>
        <taxon>indigoferoid/millettioid clade</taxon>
        <taxon>Phaseoleae</taxon>
        <taxon>Cajanus</taxon>
    </lineage>
</organism>
<accession>A0A151SVJ0</accession>
<dbReference type="InterPro" id="IPR039537">
    <property type="entry name" value="Retrotran_Ty1/copia-like"/>
</dbReference>
<dbReference type="SUPFAM" id="SSF53098">
    <property type="entry name" value="Ribonuclease H-like"/>
    <property type="match status" value="1"/>
</dbReference>
<dbReference type="InterPro" id="IPR025724">
    <property type="entry name" value="GAG-pre-integrase_dom"/>
</dbReference>
<proteinExistence type="predicted"/>
<dbReference type="Proteomes" id="UP000075243">
    <property type="component" value="Chromosome 10"/>
</dbReference>
<dbReference type="GO" id="GO:0046872">
    <property type="term" value="F:metal ion binding"/>
    <property type="evidence" value="ECO:0007669"/>
    <property type="project" value="UniProtKB-KW"/>
</dbReference>
<gene>
    <name evidence="2" type="ORF">KK1_014210</name>
</gene>
<dbReference type="GO" id="GO:0003887">
    <property type="term" value="F:DNA-directed DNA polymerase activity"/>
    <property type="evidence" value="ECO:0007669"/>
    <property type="project" value="UniProtKB-KW"/>
</dbReference>
<sequence>HYRFGHLNFKSLNQLGTKQMVIGMSSIKPLEQVCERCLVCKQLRKTFKSFTHFRGRQSLEMVHSDVCGLIETPSLGGNKYFMTFVDEYTRKVWLYLIKEKTNVFSIFVKFCSLVERQSYTFQHNGLAKSRNKTLFNMARCLLKGKGMPNIYWGEVISIIAYVLNKCPSRRMRAKHEVGFDRLSFRFEVVRVETDSVLSSFMLTPTYVNWVSLNKSIQVVQSKLKEDHELFPNDVISYDGELVNLVFMANLEPKNWEQTLKQEKWNGVINEEINHIERNEKQKCIDGTLYKQIVGLLRFLCNSRLDIISFAVGLIGRFVSHLRVSHIATTKHILRYLKGT</sequence>
<dbReference type="PANTHER" id="PTHR42648">
    <property type="entry name" value="TRANSPOSASE, PUTATIVE-RELATED"/>
    <property type="match status" value="1"/>
</dbReference>
<protein>
    <submittedName>
        <fullName evidence="2">Retrovirus-related Pol polyprotein from transposon TNT 1-94</fullName>
    </submittedName>
</protein>
<dbReference type="EMBL" id="CM003612">
    <property type="protein sequence ID" value="KYP58788.1"/>
    <property type="molecule type" value="Genomic_DNA"/>
</dbReference>
<dbReference type="GO" id="GO:0004519">
    <property type="term" value="F:endonuclease activity"/>
    <property type="evidence" value="ECO:0007669"/>
    <property type="project" value="UniProtKB-KW"/>
</dbReference>
<dbReference type="GO" id="GO:0003676">
    <property type="term" value="F:nucleic acid binding"/>
    <property type="evidence" value="ECO:0007669"/>
    <property type="project" value="InterPro"/>
</dbReference>
<dbReference type="Gene3D" id="3.30.420.10">
    <property type="entry name" value="Ribonuclease H-like superfamily/Ribonuclease H"/>
    <property type="match status" value="1"/>
</dbReference>
<dbReference type="InterPro" id="IPR036397">
    <property type="entry name" value="RNaseH_sf"/>
</dbReference>
<dbReference type="AlphaFoldDB" id="A0A151SVJ0"/>
<feature type="non-terminal residue" evidence="2">
    <location>
        <position position="1"/>
    </location>
</feature>
<evidence type="ECO:0000313" key="3">
    <source>
        <dbReference type="Proteomes" id="UP000075243"/>
    </source>
</evidence>
<dbReference type="Gramene" id="C.cajan_13787.t">
    <property type="protein sequence ID" value="C.cajan_13787.t"/>
    <property type="gene ID" value="C.cajan_13787"/>
</dbReference>
<reference evidence="2 3" key="1">
    <citation type="journal article" date="2012" name="Nat. Biotechnol.">
        <title>Draft genome sequence of pigeonpea (Cajanus cajan), an orphan legume crop of resource-poor farmers.</title>
        <authorList>
            <person name="Varshney R.K."/>
            <person name="Chen W."/>
            <person name="Li Y."/>
            <person name="Bharti A.K."/>
            <person name="Saxena R.K."/>
            <person name="Schlueter J.A."/>
            <person name="Donoghue M.T."/>
            <person name="Azam S."/>
            <person name="Fan G."/>
            <person name="Whaley A.M."/>
            <person name="Farmer A.D."/>
            <person name="Sheridan J."/>
            <person name="Iwata A."/>
            <person name="Tuteja R."/>
            <person name="Penmetsa R.V."/>
            <person name="Wu W."/>
            <person name="Upadhyaya H.D."/>
            <person name="Yang S.P."/>
            <person name="Shah T."/>
            <person name="Saxena K.B."/>
            <person name="Michael T."/>
            <person name="McCombie W.R."/>
            <person name="Yang B."/>
            <person name="Zhang G."/>
            <person name="Yang H."/>
            <person name="Wang J."/>
            <person name="Spillane C."/>
            <person name="Cook D.R."/>
            <person name="May G.D."/>
            <person name="Xu X."/>
            <person name="Jackson S.A."/>
        </authorList>
    </citation>
    <scope>NUCLEOTIDE SEQUENCE [LARGE SCALE GENOMIC DNA]</scope>
    <source>
        <strain evidence="3">cv. Asha</strain>
    </source>
</reference>
<dbReference type="GO" id="GO:0015074">
    <property type="term" value="P:DNA integration"/>
    <property type="evidence" value="ECO:0007669"/>
    <property type="project" value="UniProtKB-KW"/>
</dbReference>
<evidence type="ECO:0000259" key="1">
    <source>
        <dbReference type="Pfam" id="PF13976"/>
    </source>
</evidence>
<feature type="domain" description="GAG-pre-integrase" evidence="1">
    <location>
        <begin position="1"/>
        <end position="42"/>
    </location>
</feature>
<dbReference type="PANTHER" id="PTHR42648:SF18">
    <property type="entry name" value="RETROTRANSPOSON, UNCLASSIFIED-LIKE PROTEIN"/>
    <property type="match status" value="1"/>
</dbReference>
<keyword evidence="3" id="KW-1185">Reference proteome</keyword>
<dbReference type="GO" id="GO:0006310">
    <property type="term" value="P:DNA recombination"/>
    <property type="evidence" value="ECO:0007669"/>
    <property type="project" value="UniProtKB-KW"/>
</dbReference>
<name>A0A151SVJ0_CAJCA</name>
<evidence type="ECO:0000313" key="2">
    <source>
        <dbReference type="EMBL" id="KYP58788.1"/>
    </source>
</evidence>
<dbReference type="Pfam" id="PF13976">
    <property type="entry name" value="gag_pre-integrs"/>
    <property type="match status" value="1"/>
</dbReference>
<dbReference type="InterPro" id="IPR012337">
    <property type="entry name" value="RNaseH-like_sf"/>
</dbReference>
<dbReference type="GO" id="GO:0016787">
    <property type="term" value="F:hydrolase activity"/>
    <property type="evidence" value="ECO:0007669"/>
    <property type="project" value="UniProtKB-KW"/>
</dbReference>